<dbReference type="Gene3D" id="3.40.50.300">
    <property type="entry name" value="P-loop containing nucleotide triphosphate hydrolases"/>
    <property type="match status" value="1"/>
</dbReference>
<accession>A0A9D1MPJ0</accession>
<dbReference type="AlphaFoldDB" id="A0A9D1MPJ0"/>
<dbReference type="Pfam" id="PF09848">
    <property type="entry name" value="SLFN-g3_helicase"/>
    <property type="match status" value="1"/>
</dbReference>
<proteinExistence type="predicted"/>
<evidence type="ECO:0000313" key="3">
    <source>
        <dbReference type="Proteomes" id="UP000824099"/>
    </source>
</evidence>
<sequence>MKFPFSKSSMSDIKRDEDFLNYPVIYILNGEKEAYIGETVHFKNRMNAHLKTRRNVDYINLIKHEAFNRSATFHLETKLINYFLGDETYTLQNKSKTANDFTHNYYDKPYYDGEVFEELWQKLLQQKLVTHTLTQIENKDIFKISPFKELTLEQIDLKEKVLDFCEQQIPKEHQTYGSLLVIEGEAGVGKSVVLSSIFNTLQERASEGSSKLHRTENYLVVNHEEMFKTYKDIARQVKHLKAKNFDKPTPLINRLHRENKKVDIILVDEAHLLLTKSDTYNNFKQDNQLEELLKLAKVVVVIYDRDQVLKLKSLWGATTLDSLKEKSAHHAHYALTNQFRMQADKAVMTWIADFIAKEVKPLPQNTNYDLQAFATLEEMHQAIKAKNEKYGLSRVVSTFDYLHKKDGGTYYVKESNGTYQMPWNTTSPKYTWAEKPETIAEAGSIYTIQGFDLNYVGVVLGPSIRYKDGKLVIDTDRYMDKGAYTGADGIADVAEAKERIVLNSINILMKRGIKGLYIYASDEALRNQLLQAKQ</sequence>
<comment type="caution">
    <text evidence="2">The sequence shown here is derived from an EMBL/GenBank/DDBJ whole genome shotgun (WGS) entry which is preliminary data.</text>
</comment>
<evidence type="ECO:0000259" key="1">
    <source>
        <dbReference type="Pfam" id="PF09848"/>
    </source>
</evidence>
<reference evidence="2" key="1">
    <citation type="submission" date="2020-10" db="EMBL/GenBank/DDBJ databases">
        <authorList>
            <person name="Gilroy R."/>
        </authorList>
    </citation>
    <scope>NUCLEOTIDE SEQUENCE</scope>
    <source>
        <strain evidence="2">CHK160-1198</strain>
    </source>
</reference>
<dbReference type="InterPro" id="IPR027417">
    <property type="entry name" value="P-loop_NTPase"/>
</dbReference>
<gene>
    <name evidence="2" type="ORF">IAB06_03290</name>
</gene>
<dbReference type="SUPFAM" id="SSF52540">
    <property type="entry name" value="P-loop containing nucleoside triphosphate hydrolases"/>
    <property type="match status" value="1"/>
</dbReference>
<dbReference type="EMBL" id="DVNI01000046">
    <property type="protein sequence ID" value="HIU64052.1"/>
    <property type="molecule type" value="Genomic_DNA"/>
</dbReference>
<protein>
    <submittedName>
        <fullName evidence="2">DUF2075 domain-containing protein</fullName>
    </submittedName>
</protein>
<dbReference type="Proteomes" id="UP000824099">
    <property type="component" value="Unassembled WGS sequence"/>
</dbReference>
<dbReference type="InterPro" id="IPR018647">
    <property type="entry name" value="SLFN_3-like_DNA/RNA_helicase"/>
</dbReference>
<evidence type="ECO:0000313" key="2">
    <source>
        <dbReference type="EMBL" id="HIU64052.1"/>
    </source>
</evidence>
<feature type="domain" description="Schlafen group 3-like DNA/RNA helicase" evidence="1">
    <location>
        <begin position="179"/>
        <end position="522"/>
    </location>
</feature>
<name>A0A9D1MPJ0_9FIRM</name>
<organism evidence="2 3">
    <name type="scientific">Candidatus Avacidaminococcus intestinavium</name>
    <dbReference type="NCBI Taxonomy" id="2840684"/>
    <lineage>
        <taxon>Bacteria</taxon>
        <taxon>Bacillati</taxon>
        <taxon>Bacillota</taxon>
        <taxon>Negativicutes</taxon>
        <taxon>Acidaminococcales</taxon>
        <taxon>Acidaminococcaceae</taxon>
        <taxon>Acidaminococcaceae incertae sedis</taxon>
        <taxon>Candidatus Avacidaminococcus</taxon>
    </lineage>
</organism>
<reference evidence="2" key="2">
    <citation type="journal article" date="2021" name="PeerJ">
        <title>Extensive microbial diversity within the chicken gut microbiome revealed by metagenomics and culture.</title>
        <authorList>
            <person name="Gilroy R."/>
            <person name="Ravi A."/>
            <person name="Getino M."/>
            <person name="Pursley I."/>
            <person name="Horton D.L."/>
            <person name="Alikhan N.F."/>
            <person name="Baker D."/>
            <person name="Gharbi K."/>
            <person name="Hall N."/>
            <person name="Watson M."/>
            <person name="Adriaenssens E.M."/>
            <person name="Foster-Nyarko E."/>
            <person name="Jarju S."/>
            <person name="Secka A."/>
            <person name="Antonio M."/>
            <person name="Oren A."/>
            <person name="Chaudhuri R.R."/>
            <person name="La Ragione R."/>
            <person name="Hildebrand F."/>
            <person name="Pallen M.J."/>
        </authorList>
    </citation>
    <scope>NUCLEOTIDE SEQUENCE</scope>
    <source>
        <strain evidence="2">CHK160-1198</strain>
    </source>
</reference>
<dbReference type="CDD" id="cd10439">
    <property type="entry name" value="GIY-YIG_COG3410"/>
    <property type="match status" value="1"/>
</dbReference>